<sequence length="538" mass="61344">MSDYLYKPLDSNCEASSPRLDISLDLPTCKGYLPTYWPGQSINGKLLVQSNTPIKVFHLRIAFYGSVQVCGKERTIPLTGGLFDYHKNVQLLNRGLRIVKKHREHDSALQNQALGVISDYQQSTLNEEQNEMLLFQAEATEKEGHKAQCGRQETVQVTEPKRKKKSEEERRIERLIKQIADTDFDKDTSYGTIESKDLTYACFNDKSSAFDLEANTHNVRFSVHVPISRKLPGTFDHPNYPISYRLVAIMNCFDNDQKEILCYSTAKVRLEPMMNDTWQEFCSSAQSSETSLLISDNSNIFKNFCNYVLSCSSLLTKSRHSKAHENVLPEAMPLCSSNQLQSYIELPTQVFGRSEMLPLKVKLLNTSIHFKISVLKINVQLSQRIVMTCGFGETTESKALMSKRFVFNSADETPSGYDEHFTFFDCNNMCFDLTGLLHVPPSCAYSIPSNSTKEVYSLVHDISVNLEIEGIIRAKTINPESKLDMTEVIYFAREDNIFVHERNQAVKKLNIQGDRVYKSYRMHLNPLQVFVDHSGYAL</sequence>
<evidence type="ECO:0000313" key="2">
    <source>
        <dbReference type="Proteomes" id="UP000716291"/>
    </source>
</evidence>
<organism evidence="1 2">
    <name type="scientific">Rhizopus oryzae</name>
    <name type="common">Mucormycosis agent</name>
    <name type="synonym">Rhizopus arrhizus var. delemar</name>
    <dbReference type="NCBI Taxonomy" id="64495"/>
    <lineage>
        <taxon>Eukaryota</taxon>
        <taxon>Fungi</taxon>
        <taxon>Fungi incertae sedis</taxon>
        <taxon>Mucoromycota</taxon>
        <taxon>Mucoromycotina</taxon>
        <taxon>Mucoromycetes</taxon>
        <taxon>Mucorales</taxon>
        <taxon>Mucorineae</taxon>
        <taxon>Rhizopodaceae</taxon>
        <taxon>Rhizopus</taxon>
    </lineage>
</organism>
<gene>
    <name evidence="1" type="ORF">G6F64_011559</name>
</gene>
<reference evidence="1" key="1">
    <citation type="journal article" date="2020" name="Microb. Genom.">
        <title>Genetic diversity of clinical and environmental Mucorales isolates obtained from an investigation of mucormycosis cases among solid organ transplant recipients.</title>
        <authorList>
            <person name="Nguyen M.H."/>
            <person name="Kaul D."/>
            <person name="Muto C."/>
            <person name="Cheng S.J."/>
            <person name="Richter R.A."/>
            <person name="Bruno V.M."/>
            <person name="Liu G."/>
            <person name="Beyhan S."/>
            <person name="Sundermann A.J."/>
            <person name="Mounaud S."/>
            <person name="Pasculle A.W."/>
            <person name="Nierman W.C."/>
            <person name="Driscoll E."/>
            <person name="Cumbie R."/>
            <person name="Clancy C.J."/>
            <person name="Dupont C.L."/>
        </authorList>
    </citation>
    <scope>NUCLEOTIDE SEQUENCE</scope>
    <source>
        <strain evidence="1">GL11</strain>
    </source>
</reference>
<name>A0A9P6WZ12_RHIOR</name>
<comment type="caution">
    <text evidence="1">The sequence shown here is derived from an EMBL/GenBank/DDBJ whole genome shotgun (WGS) entry which is preliminary data.</text>
</comment>
<protein>
    <submittedName>
        <fullName evidence="1">Uncharacterized protein</fullName>
    </submittedName>
</protein>
<evidence type="ECO:0000313" key="1">
    <source>
        <dbReference type="EMBL" id="KAG1301713.1"/>
    </source>
</evidence>
<dbReference type="AlphaFoldDB" id="A0A9P6WZ12"/>
<dbReference type="OrthoDB" id="2372811at2759"/>
<keyword evidence="2" id="KW-1185">Reference proteome</keyword>
<dbReference type="Gene3D" id="2.60.40.640">
    <property type="match status" value="1"/>
</dbReference>
<proteinExistence type="predicted"/>
<dbReference type="EMBL" id="JAANQT010002880">
    <property type="protein sequence ID" value="KAG1301713.1"/>
    <property type="molecule type" value="Genomic_DNA"/>
</dbReference>
<dbReference type="Proteomes" id="UP000716291">
    <property type="component" value="Unassembled WGS sequence"/>
</dbReference>
<dbReference type="InterPro" id="IPR014752">
    <property type="entry name" value="Arrestin-like_C"/>
</dbReference>
<accession>A0A9P6WZ12</accession>